<organism evidence="2 3">
    <name type="scientific">Gossypium trilobum</name>
    <dbReference type="NCBI Taxonomy" id="34281"/>
    <lineage>
        <taxon>Eukaryota</taxon>
        <taxon>Viridiplantae</taxon>
        <taxon>Streptophyta</taxon>
        <taxon>Embryophyta</taxon>
        <taxon>Tracheophyta</taxon>
        <taxon>Spermatophyta</taxon>
        <taxon>Magnoliopsida</taxon>
        <taxon>eudicotyledons</taxon>
        <taxon>Gunneridae</taxon>
        <taxon>Pentapetalae</taxon>
        <taxon>rosids</taxon>
        <taxon>malvids</taxon>
        <taxon>Malvales</taxon>
        <taxon>Malvaceae</taxon>
        <taxon>Malvoideae</taxon>
        <taxon>Gossypium</taxon>
    </lineage>
</organism>
<reference evidence="2 3" key="1">
    <citation type="journal article" date="2019" name="Genome Biol. Evol.">
        <title>Insights into the evolution of the New World diploid cottons (Gossypium, subgenus Houzingenia) based on genome sequencing.</title>
        <authorList>
            <person name="Grover C.E."/>
            <person name="Arick M.A. 2nd"/>
            <person name="Thrash A."/>
            <person name="Conover J.L."/>
            <person name="Sanders W.S."/>
            <person name="Peterson D.G."/>
            <person name="Frelichowski J.E."/>
            <person name="Scheffler J.A."/>
            <person name="Scheffler B.E."/>
            <person name="Wendel J.F."/>
        </authorList>
    </citation>
    <scope>NUCLEOTIDE SEQUENCE [LARGE SCALE GENOMIC DNA]</scope>
    <source>
        <strain evidence="2">8</strain>
        <tissue evidence="2">Leaf</tissue>
    </source>
</reference>
<dbReference type="EMBL" id="JABEZW010000011">
    <property type="protein sequence ID" value="MBA0780172.1"/>
    <property type="molecule type" value="Genomic_DNA"/>
</dbReference>
<evidence type="ECO:0000313" key="2">
    <source>
        <dbReference type="EMBL" id="MBA0780172.1"/>
    </source>
</evidence>
<feature type="region of interest" description="Disordered" evidence="1">
    <location>
        <begin position="24"/>
        <end position="55"/>
    </location>
</feature>
<evidence type="ECO:0000313" key="3">
    <source>
        <dbReference type="Proteomes" id="UP000593568"/>
    </source>
</evidence>
<proteinExistence type="predicted"/>
<protein>
    <submittedName>
        <fullName evidence="2">Uncharacterized protein</fullName>
    </submittedName>
</protein>
<sequence length="55" mass="6189">MKRCISGQKVRVFFPHLVTTLCKRAGVPEEKDKGEEEEGIEEGTGDDGMDFEEDD</sequence>
<name>A0A7J9F4E2_9ROSI</name>
<keyword evidence="3" id="KW-1185">Reference proteome</keyword>
<feature type="compositionally biased region" description="Acidic residues" evidence="1">
    <location>
        <begin position="35"/>
        <end position="55"/>
    </location>
</feature>
<comment type="caution">
    <text evidence="2">The sequence shown here is derived from an EMBL/GenBank/DDBJ whole genome shotgun (WGS) entry which is preliminary data.</text>
</comment>
<evidence type="ECO:0000256" key="1">
    <source>
        <dbReference type="SAM" id="MobiDB-lite"/>
    </source>
</evidence>
<dbReference type="AlphaFoldDB" id="A0A7J9F4E2"/>
<accession>A0A7J9F4E2</accession>
<dbReference type="Proteomes" id="UP000593568">
    <property type="component" value="Unassembled WGS sequence"/>
</dbReference>
<gene>
    <name evidence="2" type="ORF">Gotri_004311</name>
</gene>